<dbReference type="InterPro" id="IPR037523">
    <property type="entry name" value="VOC_core"/>
</dbReference>
<gene>
    <name evidence="2" type="ORF">D7Z26_00105</name>
</gene>
<protein>
    <submittedName>
        <fullName evidence="2">VOC family protein</fullName>
    </submittedName>
</protein>
<feature type="domain" description="VOC" evidence="1">
    <location>
        <begin position="5"/>
        <end position="123"/>
    </location>
</feature>
<proteinExistence type="predicted"/>
<evidence type="ECO:0000313" key="2">
    <source>
        <dbReference type="EMBL" id="RKP57956.1"/>
    </source>
</evidence>
<dbReference type="Proteomes" id="UP000282076">
    <property type="component" value="Unassembled WGS sequence"/>
</dbReference>
<name>A0A494YBE5_9BACL</name>
<sequence>MNKLRVGTVFIPVLNLESSITWYTECFGLELVDNWGAGASFKFPSGEALVALIQVSEIQPLHFSTGDNQVDNVYFHFETDDLDKIKAHLRGNNIKIMKQEDHGLMNEIYIIDPSGNQIAIFCEKETSPFYKHATNKISW</sequence>
<keyword evidence="3" id="KW-1185">Reference proteome</keyword>
<reference evidence="2 3" key="1">
    <citation type="submission" date="2018-10" db="EMBL/GenBank/DDBJ databases">
        <title>Cohnella sp. M2MS4P-1, whole genome shotgun sequence.</title>
        <authorList>
            <person name="Tuo L."/>
        </authorList>
    </citation>
    <scope>NUCLEOTIDE SEQUENCE [LARGE SCALE GENOMIC DNA]</scope>
    <source>
        <strain evidence="2 3">M2MS4P-1</strain>
    </source>
</reference>
<dbReference type="RefSeq" id="WP_120973598.1">
    <property type="nucleotide sequence ID" value="NZ_RBZM01000001.1"/>
</dbReference>
<evidence type="ECO:0000259" key="1">
    <source>
        <dbReference type="PROSITE" id="PS51819"/>
    </source>
</evidence>
<comment type="caution">
    <text evidence="2">The sequence shown here is derived from an EMBL/GenBank/DDBJ whole genome shotgun (WGS) entry which is preliminary data.</text>
</comment>
<organism evidence="2 3">
    <name type="scientific">Cohnella endophytica</name>
    <dbReference type="NCBI Taxonomy" id="2419778"/>
    <lineage>
        <taxon>Bacteria</taxon>
        <taxon>Bacillati</taxon>
        <taxon>Bacillota</taxon>
        <taxon>Bacilli</taxon>
        <taxon>Bacillales</taxon>
        <taxon>Paenibacillaceae</taxon>
        <taxon>Cohnella</taxon>
    </lineage>
</organism>
<dbReference type="Pfam" id="PF00903">
    <property type="entry name" value="Glyoxalase"/>
    <property type="match status" value="1"/>
</dbReference>
<dbReference type="CDD" id="cd06587">
    <property type="entry name" value="VOC"/>
    <property type="match status" value="1"/>
</dbReference>
<dbReference type="OrthoDB" id="2184229at2"/>
<dbReference type="AlphaFoldDB" id="A0A494YBE5"/>
<dbReference type="InterPro" id="IPR004360">
    <property type="entry name" value="Glyas_Fos-R_dOase_dom"/>
</dbReference>
<dbReference type="InterPro" id="IPR029068">
    <property type="entry name" value="Glyas_Bleomycin-R_OHBP_Dase"/>
</dbReference>
<dbReference type="Gene3D" id="3.10.180.10">
    <property type="entry name" value="2,3-Dihydroxybiphenyl 1,2-Dioxygenase, domain 1"/>
    <property type="match status" value="1"/>
</dbReference>
<accession>A0A494YBE5</accession>
<dbReference type="EMBL" id="RBZM01000001">
    <property type="protein sequence ID" value="RKP57956.1"/>
    <property type="molecule type" value="Genomic_DNA"/>
</dbReference>
<dbReference type="PROSITE" id="PS51819">
    <property type="entry name" value="VOC"/>
    <property type="match status" value="1"/>
</dbReference>
<evidence type="ECO:0000313" key="3">
    <source>
        <dbReference type="Proteomes" id="UP000282076"/>
    </source>
</evidence>
<dbReference type="SUPFAM" id="SSF54593">
    <property type="entry name" value="Glyoxalase/Bleomycin resistance protein/Dihydroxybiphenyl dioxygenase"/>
    <property type="match status" value="1"/>
</dbReference>